<dbReference type="Pfam" id="PF00226">
    <property type="entry name" value="DnaJ"/>
    <property type="match status" value="1"/>
</dbReference>
<evidence type="ECO:0000313" key="9">
    <source>
        <dbReference type="Proteomes" id="UP000887574"/>
    </source>
</evidence>
<dbReference type="SUPFAM" id="SSF52833">
    <property type="entry name" value="Thioredoxin-like"/>
    <property type="match status" value="5"/>
</dbReference>
<dbReference type="WBParaSite" id="jg10672">
    <property type="protein sequence ID" value="jg10672"/>
    <property type="gene ID" value="jg10672"/>
</dbReference>
<dbReference type="FunFam" id="1.10.287.110:FF:000029">
    <property type="entry name" value="DnaJ homolog subfamily C member 10"/>
    <property type="match status" value="1"/>
</dbReference>
<dbReference type="PROSITE" id="PS00194">
    <property type="entry name" value="THIOREDOXIN_1"/>
    <property type="match status" value="2"/>
</dbReference>
<dbReference type="GO" id="GO:0005789">
    <property type="term" value="C:endoplasmic reticulum membrane"/>
    <property type="evidence" value="ECO:0007669"/>
    <property type="project" value="UniProtKB-SubCell"/>
</dbReference>
<dbReference type="AlphaFoldDB" id="A0A915CMW4"/>
<dbReference type="Pfam" id="PF00085">
    <property type="entry name" value="Thioredoxin"/>
    <property type="match status" value="4"/>
</dbReference>
<feature type="domain" description="Thioredoxin" evidence="8">
    <location>
        <begin position="585"/>
        <end position="671"/>
    </location>
</feature>
<dbReference type="CDD" id="cd06257">
    <property type="entry name" value="DnaJ"/>
    <property type="match status" value="1"/>
</dbReference>
<dbReference type="Proteomes" id="UP000887574">
    <property type="component" value="Unplaced"/>
</dbReference>
<evidence type="ECO:0000313" key="10">
    <source>
        <dbReference type="WBParaSite" id="jg10672"/>
    </source>
</evidence>
<protein>
    <recommendedName>
        <fullName evidence="2">DnaJ homolog subfamily C member 10</fullName>
    </recommendedName>
    <alternativeName>
        <fullName evidence="3">DnaJ homolog subfamily C member 16</fullName>
    </alternativeName>
    <alternativeName>
        <fullName evidence="6">Endoplasmic reticulum DNA J domain-containing protein 8</fullName>
    </alternativeName>
</protein>
<dbReference type="GO" id="GO:0015035">
    <property type="term" value="F:protein-disulfide reductase activity"/>
    <property type="evidence" value="ECO:0007669"/>
    <property type="project" value="TreeGrafter"/>
</dbReference>
<dbReference type="GO" id="GO:0006914">
    <property type="term" value="P:autophagy"/>
    <property type="evidence" value="ECO:0007669"/>
    <property type="project" value="UniProtKB-KW"/>
</dbReference>
<accession>A0A915CMW4</accession>
<feature type="domain" description="Thioredoxin" evidence="8">
    <location>
        <begin position="121"/>
        <end position="256"/>
    </location>
</feature>
<feature type="domain" description="Thioredoxin" evidence="8">
    <location>
        <begin position="435"/>
        <end position="584"/>
    </location>
</feature>
<dbReference type="InterPro" id="IPR018253">
    <property type="entry name" value="DnaJ_domain_CS"/>
</dbReference>
<dbReference type="Gene3D" id="1.10.287.110">
    <property type="entry name" value="DnaJ domain"/>
    <property type="match status" value="1"/>
</dbReference>
<evidence type="ECO:0000256" key="3">
    <source>
        <dbReference type="ARBA" id="ARBA00020921"/>
    </source>
</evidence>
<evidence type="ECO:0000256" key="4">
    <source>
        <dbReference type="ARBA" id="ARBA00023006"/>
    </source>
</evidence>
<name>A0A915CMW4_9BILA</name>
<dbReference type="Gene3D" id="3.40.30.10">
    <property type="entry name" value="Glutaredoxin"/>
    <property type="match status" value="6"/>
</dbReference>
<reference evidence="10" key="1">
    <citation type="submission" date="2022-11" db="UniProtKB">
        <authorList>
            <consortium name="WormBaseParasite"/>
        </authorList>
    </citation>
    <scope>IDENTIFICATION</scope>
</reference>
<dbReference type="SMART" id="SM00271">
    <property type="entry name" value="DnaJ"/>
    <property type="match status" value="1"/>
</dbReference>
<feature type="domain" description="J" evidence="7">
    <location>
        <begin position="57"/>
        <end position="122"/>
    </location>
</feature>
<keyword evidence="9" id="KW-1185">Reference proteome</keyword>
<evidence type="ECO:0000256" key="2">
    <source>
        <dbReference type="ARBA" id="ARBA00020920"/>
    </source>
</evidence>
<evidence type="ECO:0000256" key="1">
    <source>
        <dbReference type="ARBA" id="ARBA00004163"/>
    </source>
</evidence>
<dbReference type="GO" id="GO:0036498">
    <property type="term" value="P:IRE1-mediated unfolded protein response"/>
    <property type="evidence" value="ECO:0007669"/>
    <property type="project" value="TreeGrafter"/>
</dbReference>
<proteinExistence type="predicted"/>
<dbReference type="InterPro" id="IPR036869">
    <property type="entry name" value="J_dom_sf"/>
</dbReference>
<dbReference type="PANTHER" id="PTHR44340:SF1">
    <property type="entry name" value="DNAJ HOMOLOG SUBFAMILY C MEMBER 10"/>
    <property type="match status" value="1"/>
</dbReference>
<dbReference type="PANTHER" id="PTHR44340">
    <property type="entry name" value="DNAJ HOMOLOG SUBFAMILY C MEMBER 10"/>
    <property type="match status" value="1"/>
</dbReference>
<dbReference type="GO" id="GO:0016671">
    <property type="term" value="F:oxidoreductase activity, acting on a sulfur group of donors, disulfide as acceptor"/>
    <property type="evidence" value="ECO:0007669"/>
    <property type="project" value="TreeGrafter"/>
</dbReference>
<dbReference type="InterPro" id="IPR013766">
    <property type="entry name" value="Thioredoxin_domain"/>
</dbReference>
<dbReference type="InterPro" id="IPR001623">
    <property type="entry name" value="DnaJ_domain"/>
</dbReference>
<dbReference type="GO" id="GO:0005788">
    <property type="term" value="C:endoplasmic reticulum lumen"/>
    <property type="evidence" value="ECO:0007669"/>
    <property type="project" value="TreeGrafter"/>
</dbReference>
<evidence type="ECO:0000256" key="5">
    <source>
        <dbReference type="ARBA" id="ARBA00035002"/>
    </source>
</evidence>
<dbReference type="PRINTS" id="PR00625">
    <property type="entry name" value="JDOMAIN"/>
</dbReference>
<sequence length="813" mass="93117">MTDTQSLLVDIAAQKHRVTFPSRQYTDAKLAASLQIFMLLLPQVLLAKSGSDNSEDNFYNLLGVANDADPRTIRIAFRKLAILKHPDKNQDDPNAHAIFVRINRAYEVLKDEELRKKYDEHGEAGLASDFNANSQYQSWQFYRDNFGIYDEDVEIVTLSRSDFEEEVTESGELWFINFYSTYCSHCHQLAPAWREFARKMDGIIRVGAVNCAEDPMLCQSQNVVGYPSLVVYPQQIFYQGSREVDHLIEFISSHMTAPVYQFSSKAEVEEVVAQSNLPFVLEYCSGQWADDENKCISPLDRRKLASMLSEIAYFGVVDCSSSNSDKLCEEFRNEGLAFYPAEGFSKENEKEIVYSDLKEIFSEVMKQIPELQQIKAEQLSKMIEADEDLPNGDSVVLFLNNLEEKLVEYKKLQSIFFNIKIYLADCSSLKTQCDEMHLGTLPKVVLFRSNGKRGFDIHYASKLTLRQITKFVRKSLPSNVISLTEESYSQLFMELDDLWIVDYFAPWCPPCLKLIPELRKLPRQLNGRPLKVGTMDCVAHKNICDEIGVKSYPTSILYFDGDSHTSVGYHSAAQIVEFIEESLNPSVNQLTHDSFQELVHNRPKGHVVVVDFYVSWCGPCQQLAPEFRKVARQFRETSSPVTFGMVDCEAQRPLCLENGIRGYPAIRLEYPVNWWRDQRSMHTWVSEYLPSLVERISDDFNGRVLSSKTPYLVDFFAPWCGHCVTFAPVFEQIAKQLEGEIQLAKVDCDRSPYICQQASVQAYPSIRFYGGEGEAQNPVGIHIHPDPNAEVIVRIIRDLLKRRKQQKRLSDEL</sequence>
<dbReference type="InterPro" id="IPR017937">
    <property type="entry name" value="Thioredoxin_CS"/>
</dbReference>
<dbReference type="GO" id="GO:0051787">
    <property type="term" value="F:misfolded protein binding"/>
    <property type="evidence" value="ECO:0007669"/>
    <property type="project" value="TreeGrafter"/>
</dbReference>
<feature type="domain" description="Thioredoxin" evidence="8">
    <location>
        <begin position="683"/>
        <end position="801"/>
    </location>
</feature>
<dbReference type="PROSITE" id="PS51352">
    <property type="entry name" value="THIOREDOXIN_2"/>
    <property type="match status" value="4"/>
</dbReference>
<organism evidence="9 10">
    <name type="scientific">Ditylenchus dipsaci</name>
    <dbReference type="NCBI Taxonomy" id="166011"/>
    <lineage>
        <taxon>Eukaryota</taxon>
        <taxon>Metazoa</taxon>
        <taxon>Ecdysozoa</taxon>
        <taxon>Nematoda</taxon>
        <taxon>Chromadorea</taxon>
        <taxon>Rhabditida</taxon>
        <taxon>Tylenchina</taxon>
        <taxon>Tylenchomorpha</taxon>
        <taxon>Sphaerularioidea</taxon>
        <taxon>Anguinidae</taxon>
        <taxon>Anguininae</taxon>
        <taxon>Ditylenchus</taxon>
    </lineage>
</organism>
<evidence type="ECO:0000256" key="6">
    <source>
        <dbReference type="ARBA" id="ARBA00035043"/>
    </source>
</evidence>
<keyword evidence="4" id="KW-0072">Autophagy</keyword>
<dbReference type="InterPro" id="IPR052460">
    <property type="entry name" value="ER_disulfide_reductase"/>
</dbReference>
<dbReference type="SUPFAM" id="SSF46565">
    <property type="entry name" value="Chaperone J-domain"/>
    <property type="match status" value="1"/>
</dbReference>
<dbReference type="InterPro" id="IPR036249">
    <property type="entry name" value="Thioredoxin-like_sf"/>
</dbReference>
<comment type="function">
    <text evidence="5">Plays an important role in regulating the size of autophagosomes during the formation process.</text>
</comment>
<dbReference type="PROSITE" id="PS50076">
    <property type="entry name" value="DNAJ_2"/>
    <property type="match status" value="1"/>
</dbReference>
<dbReference type="PROSITE" id="PS00636">
    <property type="entry name" value="DNAJ_1"/>
    <property type="match status" value="1"/>
</dbReference>
<comment type="subcellular location">
    <subcellularLocation>
        <location evidence="1">Endoplasmic reticulum membrane</location>
        <topology evidence="1">Single-pass type IV membrane protein</topology>
    </subcellularLocation>
</comment>
<evidence type="ECO:0000259" key="7">
    <source>
        <dbReference type="PROSITE" id="PS50076"/>
    </source>
</evidence>
<evidence type="ECO:0000259" key="8">
    <source>
        <dbReference type="PROSITE" id="PS51352"/>
    </source>
</evidence>